<feature type="region of interest" description="Disordered" evidence="1">
    <location>
        <begin position="27"/>
        <end position="49"/>
    </location>
</feature>
<dbReference type="EMBL" id="CM000882">
    <property type="protein sequence ID" value="PNT66947.1"/>
    <property type="molecule type" value="Genomic_DNA"/>
</dbReference>
<dbReference type="AlphaFoldDB" id="A0A2K2CY34"/>
<name>A0A2K2CY34_BRADI</name>
<dbReference type="EnsemblPlants" id="PNT66947">
    <property type="protein sequence ID" value="PNT66947"/>
    <property type="gene ID" value="BRADI_3g18765v3"/>
</dbReference>
<dbReference type="PANTHER" id="PTHR48428">
    <property type="entry name" value="PLANT-SPECIFIC TFIIB-RELATED PROTEIN PTF2"/>
    <property type="match status" value="1"/>
</dbReference>
<feature type="compositionally biased region" description="Basic residues" evidence="1">
    <location>
        <begin position="281"/>
        <end position="291"/>
    </location>
</feature>
<evidence type="ECO:0000313" key="4">
    <source>
        <dbReference type="Proteomes" id="UP000008810"/>
    </source>
</evidence>
<organism evidence="2">
    <name type="scientific">Brachypodium distachyon</name>
    <name type="common">Purple false brome</name>
    <name type="synonym">Trachynia distachya</name>
    <dbReference type="NCBI Taxonomy" id="15368"/>
    <lineage>
        <taxon>Eukaryota</taxon>
        <taxon>Viridiplantae</taxon>
        <taxon>Streptophyta</taxon>
        <taxon>Embryophyta</taxon>
        <taxon>Tracheophyta</taxon>
        <taxon>Spermatophyta</taxon>
        <taxon>Magnoliopsida</taxon>
        <taxon>Liliopsida</taxon>
        <taxon>Poales</taxon>
        <taxon>Poaceae</taxon>
        <taxon>BOP clade</taxon>
        <taxon>Pooideae</taxon>
        <taxon>Stipodae</taxon>
        <taxon>Brachypodieae</taxon>
        <taxon>Brachypodium</taxon>
    </lineage>
</organism>
<dbReference type="Gramene" id="PNT66947">
    <property type="protein sequence ID" value="PNT66947"/>
    <property type="gene ID" value="BRADI_3g18765v3"/>
</dbReference>
<keyword evidence="4" id="KW-1185">Reference proteome</keyword>
<gene>
    <name evidence="2" type="ORF">BRADI_3g18765v3</name>
</gene>
<dbReference type="InterPro" id="IPR053340">
    <property type="entry name" value="PTF2"/>
</dbReference>
<dbReference type="OrthoDB" id="511529at2759"/>
<reference evidence="2 3" key="1">
    <citation type="journal article" date="2010" name="Nature">
        <title>Genome sequencing and analysis of the model grass Brachypodium distachyon.</title>
        <authorList>
            <consortium name="International Brachypodium Initiative"/>
        </authorList>
    </citation>
    <scope>NUCLEOTIDE SEQUENCE [LARGE SCALE GENOMIC DNA]</scope>
    <source>
        <strain evidence="2 3">Bd21</strain>
    </source>
</reference>
<evidence type="ECO:0000313" key="2">
    <source>
        <dbReference type="EMBL" id="PNT66947.1"/>
    </source>
</evidence>
<protein>
    <submittedName>
        <fullName evidence="2 3">Uncharacterized protein</fullName>
    </submittedName>
</protein>
<reference evidence="2" key="2">
    <citation type="submission" date="2017-06" db="EMBL/GenBank/DDBJ databases">
        <title>WGS assembly of Brachypodium distachyon.</title>
        <authorList>
            <consortium name="The International Brachypodium Initiative"/>
            <person name="Lucas S."/>
            <person name="Harmon-Smith M."/>
            <person name="Lail K."/>
            <person name="Tice H."/>
            <person name="Grimwood J."/>
            <person name="Bruce D."/>
            <person name="Barry K."/>
            <person name="Shu S."/>
            <person name="Lindquist E."/>
            <person name="Wang M."/>
            <person name="Pitluck S."/>
            <person name="Vogel J.P."/>
            <person name="Garvin D.F."/>
            <person name="Mockler T.C."/>
            <person name="Schmutz J."/>
            <person name="Rokhsar D."/>
            <person name="Bevan M.W."/>
        </authorList>
    </citation>
    <scope>NUCLEOTIDE SEQUENCE</scope>
    <source>
        <strain evidence="2">Bd21</strain>
    </source>
</reference>
<feature type="region of interest" description="Disordered" evidence="1">
    <location>
        <begin position="281"/>
        <end position="311"/>
    </location>
</feature>
<reference evidence="3" key="3">
    <citation type="submission" date="2018-08" db="UniProtKB">
        <authorList>
            <consortium name="EnsemblPlants"/>
        </authorList>
    </citation>
    <scope>IDENTIFICATION</scope>
    <source>
        <strain evidence="3">cv. Bd21</strain>
    </source>
</reference>
<dbReference type="PANTHER" id="PTHR48428:SF1">
    <property type="entry name" value="PLANT-SPECIFIC TFIIB-RELATED PROTEIN PTF2"/>
    <property type="match status" value="1"/>
</dbReference>
<evidence type="ECO:0000313" key="3">
    <source>
        <dbReference type="EnsemblPlants" id="PNT66947"/>
    </source>
</evidence>
<dbReference type="Proteomes" id="UP000008810">
    <property type="component" value="Chromosome 3"/>
</dbReference>
<dbReference type="InParanoid" id="A0A2K2CY34"/>
<feature type="compositionally biased region" description="Basic and acidic residues" evidence="1">
    <location>
        <begin position="292"/>
        <end position="307"/>
    </location>
</feature>
<accession>A0A2K2CY34</accession>
<proteinExistence type="predicted"/>
<dbReference type="STRING" id="15368.A0A2K2CY34"/>
<sequence length="384" mass="43118">MKENATENIIEKAPYTKLSGIRTWRRRPVLRSGAPRTPPTHPDSSSHLPSFDYSAALEHAVRYSHPLSAVQGEKKEAILSQARFLLRCASKWSLTTGRHPLPLVAGLTALAAEVNVVTGVSMEDIAQDIFAVQHTSRRRYKELVDALVPLEGIVQTYSSVVNDESKYLQIVPLDDLDFNNFGQQGKESEGLKISEECLSDMYQNVLKKLSEVKELGKLGKGANKRKRWGRGLELDPWMDSQDDGWIKDVPLEEAADIDIGYDAPPPAFTANIELQKRRRGRIEAAKKKKGQKRIDGRNHEIQGDRPAETSNALNCRKRQKTGPSDGIDWEDCVIELLLLHGANEAEIEQGQYRRLLELHVFSSRNFVLVRSLKVSQADHGKNIL</sequence>
<evidence type="ECO:0000256" key="1">
    <source>
        <dbReference type="SAM" id="MobiDB-lite"/>
    </source>
</evidence>